<dbReference type="InterPro" id="IPR051803">
    <property type="entry name" value="TA_system_RelE-like_toxin"/>
</dbReference>
<evidence type="ECO:0008006" key="5">
    <source>
        <dbReference type="Google" id="ProtNLM"/>
    </source>
</evidence>
<protein>
    <recommendedName>
        <fullName evidence="5">Type II toxin-antitoxin system RelE/ParE family toxin</fullName>
    </recommendedName>
</protein>
<dbReference type="InterPro" id="IPR035093">
    <property type="entry name" value="RelE/ParE_toxin_dom_sf"/>
</dbReference>
<evidence type="ECO:0000256" key="2">
    <source>
        <dbReference type="ARBA" id="ARBA00022649"/>
    </source>
</evidence>
<dbReference type="Pfam" id="PF05016">
    <property type="entry name" value="ParE_toxin"/>
    <property type="match status" value="1"/>
</dbReference>
<reference evidence="3 4" key="1">
    <citation type="submission" date="2017-11" db="EMBL/GenBank/DDBJ databases">
        <title>Draft genome sequence of magnetotactic bacterium Magnetospirillum kuznetsovii LBB-42.</title>
        <authorList>
            <person name="Grouzdev D.S."/>
            <person name="Rysina M.S."/>
            <person name="Baslerov R.V."/>
            <person name="Koziaeva V."/>
        </authorList>
    </citation>
    <scope>NUCLEOTIDE SEQUENCE [LARGE SCALE GENOMIC DNA]</scope>
    <source>
        <strain evidence="3 4">LBB-42</strain>
    </source>
</reference>
<evidence type="ECO:0000313" key="4">
    <source>
        <dbReference type="Proteomes" id="UP000251075"/>
    </source>
</evidence>
<dbReference type="AlphaFoldDB" id="A0A364NYG1"/>
<dbReference type="Gene3D" id="3.30.2310.20">
    <property type="entry name" value="RelE-like"/>
    <property type="match status" value="1"/>
</dbReference>
<evidence type="ECO:0000313" key="3">
    <source>
        <dbReference type="EMBL" id="RAU22118.1"/>
    </source>
</evidence>
<gene>
    <name evidence="3" type="ORF">CU669_10605</name>
</gene>
<dbReference type="OrthoDB" id="121831at2"/>
<comment type="similarity">
    <text evidence="1">Belongs to the RelE toxin family.</text>
</comment>
<dbReference type="PANTHER" id="PTHR33755">
    <property type="entry name" value="TOXIN PARE1-RELATED"/>
    <property type="match status" value="1"/>
</dbReference>
<keyword evidence="2" id="KW-1277">Toxin-antitoxin system</keyword>
<organism evidence="3 4">
    <name type="scientific">Paramagnetospirillum kuznetsovii</name>
    <dbReference type="NCBI Taxonomy" id="2053833"/>
    <lineage>
        <taxon>Bacteria</taxon>
        <taxon>Pseudomonadati</taxon>
        <taxon>Pseudomonadota</taxon>
        <taxon>Alphaproteobacteria</taxon>
        <taxon>Rhodospirillales</taxon>
        <taxon>Magnetospirillaceae</taxon>
        <taxon>Paramagnetospirillum</taxon>
    </lineage>
</organism>
<accession>A0A364NYG1</accession>
<keyword evidence="4" id="KW-1185">Reference proteome</keyword>
<sequence length="102" mass="11713">MTFRVEVTERAVRDLNHLYRTIAAAHTQRAAVWFNGLERKISSLAQHPGRGLPVPEDADLRQLLYGRRPHVYRIIYDIDETSQIMHVLHIRPGARDAMAGND</sequence>
<dbReference type="EMBL" id="PGTO01000006">
    <property type="protein sequence ID" value="RAU22118.1"/>
    <property type="molecule type" value="Genomic_DNA"/>
</dbReference>
<proteinExistence type="inferred from homology"/>
<comment type="caution">
    <text evidence="3">The sequence shown here is derived from an EMBL/GenBank/DDBJ whole genome shotgun (WGS) entry which is preliminary data.</text>
</comment>
<evidence type="ECO:0000256" key="1">
    <source>
        <dbReference type="ARBA" id="ARBA00006226"/>
    </source>
</evidence>
<dbReference type="InterPro" id="IPR007712">
    <property type="entry name" value="RelE/ParE_toxin"/>
</dbReference>
<dbReference type="Proteomes" id="UP000251075">
    <property type="component" value="Unassembled WGS sequence"/>
</dbReference>
<name>A0A364NYG1_9PROT</name>